<organism evidence="6 7">
    <name type="scientific">Athelia psychrophila</name>
    <dbReference type="NCBI Taxonomy" id="1759441"/>
    <lineage>
        <taxon>Eukaryota</taxon>
        <taxon>Fungi</taxon>
        <taxon>Dikarya</taxon>
        <taxon>Basidiomycota</taxon>
        <taxon>Agaricomycotina</taxon>
        <taxon>Agaricomycetes</taxon>
        <taxon>Agaricomycetidae</taxon>
        <taxon>Atheliales</taxon>
        <taxon>Atheliaceae</taxon>
        <taxon>Athelia</taxon>
    </lineage>
</organism>
<evidence type="ECO:0000313" key="6">
    <source>
        <dbReference type="EMBL" id="KZP30280.1"/>
    </source>
</evidence>
<evidence type="ECO:0000259" key="5">
    <source>
        <dbReference type="PROSITE" id="PS50865"/>
    </source>
</evidence>
<evidence type="ECO:0000256" key="1">
    <source>
        <dbReference type="ARBA" id="ARBA00022723"/>
    </source>
</evidence>
<accession>A0A166T7L7</accession>
<protein>
    <recommendedName>
        <fullName evidence="5">MYND-type domain-containing protein</fullName>
    </recommendedName>
</protein>
<proteinExistence type="predicted"/>
<dbReference type="PROSITE" id="PS50865">
    <property type="entry name" value="ZF_MYND_2"/>
    <property type="match status" value="1"/>
</dbReference>
<keyword evidence="7" id="KW-1185">Reference proteome</keyword>
<evidence type="ECO:0000313" key="7">
    <source>
        <dbReference type="Proteomes" id="UP000076532"/>
    </source>
</evidence>
<dbReference type="InterPro" id="IPR002893">
    <property type="entry name" value="Znf_MYND"/>
</dbReference>
<dbReference type="AlphaFoldDB" id="A0A166T7L7"/>
<dbReference type="STRING" id="436010.A0A166T7L7"/>
<dbReference type="OrthoDB" id="9922773at2759"/>
<dbReference type="Gene3D" id="6.10.140.2220">
    <property type="match status" value="1"/>
</dbReference>
<dbReference type="GO" id="GO:0008270">
    <property type="term" value="F:zinc ion binding"/>
    <property type="evidence" value="ECO:0007669"/>
    <property type="project" value="UniProtKB-KW"/>
</dbReference>
<keyword evidence="2 4" id="KW-0863">Zinc-finger</keyword>
<dbReference type="Proteomes" id="UP000076532">
    <property type="component" value="Unassembled WGS sequence"/>
</dbReference>
<evidence type="ECO:0000256" key="2">
    <source>
        <dbReference type="ARBA" id="ARBA00022771"/>
    </source>
</evidence>
<name>A0A166T7L7_9AGAM</name>
<keyword evidence="3" id="KW-0862">Zinc</keyword>
<dbReference type="SUPFAM" id="SSF144232">
    <property type="entry name" value="HIT/MYND zinc finger-like"/>
    <property type="match status" value="1"/>
</dbReference>
<evidence type="ECO:0000256" key="4">
    <source>
        <dbReference type="PROSITE-ProRule" id="PRU00134"/>
    </source>
</evidence>
<dbReference type="EMBL" id="KV417494">
    <property type="protein sequence ID" value="KZP30280.1"/>
    <property type="molecule type" value="Genomic_DNA"/>
</dbReference>
<evidence type="ECO:0000256" key="3">
    <source>
        <dbReference type="ARBA" id="ARBA00022833"/>
    </source>
</evidence>
<feature type="domain" description="MYND-type" evidence="5">
    <location>
        <begin position="34"/>
        <end position="74"/>
    </location>
</feature>
<gene>
    <name evidence="6" type="ORF">FIBSPDRAFT_1038293</name>
</gene>
<reference evidence="6 7" key="1">
    <citation type="journal article" date="2016" name="Mol. Biol. Evol.">
        <title>Comparative Genomics of Early-Diverging Mushroom-Forming Fungi Provides Insights into the Origins of Lignocellulose Decay Capabilities.</title>
        <authorList>
            <person name="Nagy L.G."/>
            <person name="Riley R."/>
            <person name="Tritt A."/>
            <person name="Adam C."/>
            <person name="Daum C."/>
            <person name="Floudas D."/>
            <person name="Sun H."/>
            <person name="Yadav J.S."/>
            <person name="Pangilinan J."/>
            <person name="Larsson K.H."/>
            <person name="Matsuura K."/>
            <person name="Barry K."/>
            <person name="Labutti K."/>
            <person name="Kuo R."/>
            <person name="Ohm R.A."/>
            <person name="Bhattacharya S.S."/>
            <person name="Shirouzu T."/>
            <person name="Yoshinaga Y."/>
            <person name="Martin F.M."/>
            <person name="Grigoriev I.V."/>
            <person name="Hibbett D.S."/>
        </authorList>
    </citation>
    <scope>NUCLEOTIDE SEQUENCE [LARGE SCALE GENOMIC DNA]</scope>
    <source>
        <strain evidence="6 7">CBS 109695</strain>
    </source>
</reference>
<keyword evidence="1" id="KW-0479">Metal-binding</keyword>
<sequence>MVDFTLTSLLNHFFTTAMSQQELYASLYHGKETCSDCGLICGREKLRTCEKCRMVRYCSRACQRRSWPQHKKRCNNVHEEVAQSDHPEDAKLLADFNHWKNVWSGALRYISLWALDVSNAPLNRLSTHCALIQIEPRKNPPSKDKAFTLMGAQLVSREEFLELCKKNKPPKTLVEQFKNDIRGNNTLQIILVCEFFYKLIWFGYPELELNRARARKPEVSKLGADYWDDGLKDAIEAGDPASIQTRLLEAIGRHNTLIGEIPLPPFHPPS</sequence>
<dbReference type="Pfam" id="PF01753">
    <property type="entry name" value="zf-MYND"/>
    <property type="match status" value="1"/>
</dbReference>